<dbReference type="InParanoid" id="E3JBE3"/>
<accession>E3JBE3</accession>
<protein>
    <submittedName>
        <fullName evidence="1">Uncharacterized protein</fullName>
    </submittedName>
</protein>
<dbReference type="Proteomes" id="UP000002484">
    <property type="component" value="Chromosome"/>
</dbReference>
<evidence type="ECO:0000313" key="1">
    <source>
        <dbReference type="EMBL" id="ADP79815.1"/>
    </source>
</evidence>
<reference evidence="1 2" key="1">
    <citation type="submission" date="2010-10" db="EMBL/GenBank/DDBJ databases">
        <title>Complete sequence of Frankia sp. EuI1c.</title>
        <authorList>
            <consortium name="US DOE Joint Genome Institute"/>
            <person name="Lucas S."/>
            <person name="Copeland A."/>
            <person name="Lapidus A."/>
            <person name="Cheng J.-F."/>
            <person name="Bruce D."/>
            <person name="Goodwin L."/>
            <person name="Pitluck S."/>
            <person name="Chertkov O."/>
            <person name="Detter J.C."/>
            <person name="Han C."/>
            <person name="Tapia R."/>
            <person name="Land M."/>
            <person name="Hauser L."/>
            <person name="Jeffries C."/>
            <person name="Kyrpides N."/>
            <person name="Ivanova N."/>
            <person name="Mikhailova N."/>
            <person name="Beauchemin N."/>
            <person name="Sen A."/>
            <person name="Sur S.A."/>
            <person name="Gtari M."/>
            <person name="Wall L."/>
            <person name="Tisa L."/>
            <person name="Woyke T."/>
        </authorList>
    </citation>
    <scope>NUCLEOTIDE SEQUENCE [LARGE SCALE GENOMIC DNA]</scope>
    <source>
        <strain evidence="2">DSM 45817 / CECT 9037 / EuI1c</strain>
    </source>
</reference>
<keyword evidence="2" id="KW-1185">Reference proteome</keyword>
<dbReference type="EMBL" id="CP002299">
    <property type="protein sequence ID" value="ADP79815.1"/>
    <property type="molecule type" value="Genomic_DNA"/>
</dbReference>
<dbReference type="HOGENOM" id="CLU_2422665_0_0_11"/>
<dbReference type="AlphaFoldDB" id="E3JBE3"/>
<sequence length="91" mass="10078">MSGGPDPVARLTSVARDLDGEPWERDEFARVLSWRLERPISAQAVLLTEAETMVASRLLEELAGVYPDEPLGQLARYLAMTFSTKAWAGED</sequence>
<dbReference type="STRING" id="298654.FraEuI1c_1759"/>
<organism evidence="1 2">
    <name type="scientific">Pseudofrankia inefficax (strain DSM 45817 / CECT 9037 / DDB 130130 / EuI1c)</name>
    <name type="common">Frankia inefficax</name>
    <dbReference type="NCBI Taxonomy" id="298654"/>
    <lineage>
        <taxon>Bacteria</taxon>
        <taxon>Bacillati</taxon>
        <taxon>Actinomycetota</taxon>
        <taxon>Actinomycetes</taxon>
        <taxon>Frankiales</taxon>
        <taxon>Frankiaceae</taxon>
        <taxon>Pseudofrankia</taxon>
    </lineage>
</organism>
<gene>
    <name evidence="1" type="ordered locus">FraEuI1c_1759</name>
</gene>
<name>E3JBE3_PSEI1</name>
<proteinExistence type="predicted"/>
<evidence type="ECO:0000313" key="2">
    <source>
        <dbReference type="Proteomes" id="UP000002484"/>
    </source>
</evidence>
<dbReference type="KEGG" id="fri:FraEuI1c_1759"/>